<dbReference type="PANTHER" id="PTHR36113">
    <property type="entry name" value="LYASE, PUTATIVE-RELATED-RELATED"/>
    <property type="match status" value="1"/>
</dbReference>
<dbReference type="Proteomes" id="UP000199433">
    <property type="component" value="Unassembled WGS sequence"/>
</dbReference>
<dbReference type="InterPro" id="IPR051332">
    <property type="entry name" value="Fosfomycin_Res_Enzymes"/>
</dbReference>
<dbReference type="RefSeq" id="WP_091268316.1">
    <property type="nucleotide sequence ID" value="NZ_FNFK01000049.1"/>
</dbReference>
<dbReference type="GO" id="GO:0046872">
    <property type="term" value="F:metal ion binding"/>
    <property type="evidence" value="ECO:0007669"/>
    <property type="project" value="UniProtKB-KW"/>
</dbReference>
<dbReference type="InterPro" id="IPR004360">
    <property type="entry name" value="Glyas_Fos-R_dOase_dom"/>
</dbReference>
<gene>
    <name evidence="3" type="ORF">SAMN04488098_10491</name>
</gene>
<dbReference type="STRING" id="426701.SAMN04488098_10491"/>
<name>A0A1G9DS37_9LACT</name>
<reference evidence="4" key="1">
    <citation type="submission" date="2016-10" db="EMBL/GenBank/DDBJ databases">
        <authorList>
            <person name="Varghese N."/>
            <person name="Submissions S."/>
        </authorList>
    </citation>
    <scope>NUCLEOTIDE SEQUENCE [LARGE SCALE GENOMIC DNA]</scope>
    <source>
        <strain evidence="4">DSM 19181</strain>
    </source>
</reference>
<dbReference type="PANTHER" id="PTHR36113:SF6">
    <property type="entry name" value="FOSFOMYCIN RESISTANCE PROTEIN FOSX"/>
    <property type="match status" value="1"/>
</dbReference>
<dbReference type="PROSITE" id="PS51819">
    <property type="entry name" value="VOC"/>
    <property type="match status" value="1"/>
</dbReference>
<dbReference type="OrthoDB" id="9795618at2"/>
<dbReference type="InterPro" id="IPR037523">
    <property type="entry name" value="VOC_core"/>
</dbReference>
<sequence>MFNGIHHVAIIASDYDRSKAFYTQTLGLTIIREVYREERESYKLDLEAGNAQIELFSFPDPPARANGPEAVGLRHLCFEVDDVVEAKRQLESKGIEVEEVRTDPYTGRLFTFFKDPDGLPLELYERS</sequence>
<dbReference type="EMBL" id="FNFK01000049">
    <property type="protein sequence ID" value="SDK66707.1"/>
    <property type="molecule type" value="Genomic_DNA"/>
</dbReference>
<dbReference type="Pfam" id="PF00903">
    <property type="entry name" value="Glyoxalase"/>
    <property type="match status" value="1"/>
</dbReference>
<dbReference type="CDD" id="cd08352">
    <property type="entry name" value="VOC_Bs_YwkD_like"/>
    <property type="match status" value="1"/>
</dbReference>
<keyword evidence="1" id="KW-0479">Metal-binding</keyword>
<evidence type="ECO:0000259" key="2">
    <source>
        <dbReference type="PROSITE" id="PS51819"/>
    </source>
</evidence>
<protein>
    <submittedName>
        <fullName evidence="3">Glyoxylase I family protein</fullName>
    </submittedName>
</protein>
<feature type="domain" description="VOC" evidence="2">
    <location>
        <begin position="4"/>
        <end position="126"/>
    </location>
</feature>
<dbReference type="SUPFAM" id="SSF54593">
    <property type="entry name" value="Glyoxalase/Bleomycin resistance protein/Dihydroxybiphenyl dioxygenase"/>
    <property type="match status" value="1"/>
</dbReference>
<evidence type="ECO:0000313" key="3">
    <source>
        <dbReference type="EMBL" id="SDK66707.1"/>
    </source>
</evidence>
<dbReference type="Gene3D" id="3.10.180.10">
    <property type="entry name" value="2,3-Dihydroxybiphenyl 1,2-Dioxygenase, domain 1"/>
    <property type="match status" value="1"/>
</dbReference>
<keyword evidence="4" id="KW-1185">Reference proteome</keyword>
<evidence type="ECO:0000256" key="1">
    <source>
        <dbReference type="ARBA" id="ARBA00022723"/>
    </source>
</evidence>
<dbReference type="AlphaFoldDB" id="A0A1G9DS37"/>
<dbReference type="NCBIfam" id="NF008551">
    <property type="entry name" value="PRK11478.1"/>
    <property type="match status" value="1"/>
</dbReference>
<proteinExistence type="predicted"/>
<dbReference type="InterPro" id="IPR029068">
    <property type="entry name" value="Glyas_Bleomycin-R_OHBP_Dase"/>
</dbReference>
<dbReference type="InterPro" id="IPR037478">
    <property type="entry name" value="YwkD-like_dom"/>
</dbReference>
<accession>A0A1G9DS37</accession>
<organism evidence="3 4">
    <name type="scientific">Alkalibacterium thalassium</name>
    <dbReference type="NCBI Taxonomy" id="426701"/>
    <lineage>
        <taxon>Bacteria</taxon>
        <taxon>Bacillati</taxon>
        <taxon>Bacillota</taxon>
        <taxon>Bacilli</taxon>
        <taxon>Lactobacillales</taxon>
        <taxon>Carnobacteriaceae</taxon>
        <taxon>Alkalibacterium</taxon>
    </lineage>
</organism>
<evidence type="ECO:0000313" key="4">
    <source>
        <dbReference type="Proteomes" id="UP000199433"/>
    </source>
</evidence>